<dbReference type="PIRSF" id="PIRSF006816">
    <property type="entry name" value="Cyc3_hyd_g"/>
    <property type="match status" value="1"/>
</dbReference>
<dbReference type="CDD" id="cd06218">
    <property type="entry name" value="DHOD_e_trans"/>
    <property type="match status" value="1"/>
</dbReference>
<dbReference type="InterPro" id="IPR023455">
    <property type="entry name" value="Dihydroorotate_DHASE_ETsu"/>
</dbReference>
<evidence type="ECO:0000256" key="5">
    <source>
        <dbReference type="ARBA" id="ARBA00022723"/>
    </source>
</evidence>
<dbReference type="InterPro" id="IPR019480">
    <property type="entry name" value="Dihydroorotate_DH_Fe-S-bd"/>
</dbReference>
<dbReference type="GO" id="GO:0004589">
    <property type="term" value="F:dihydroorotate dehydrogenase (NAD+) activity"/>
    <property type="evidence" value="ECO:0007669"/>
    <property type="project" value="UniProtKB-EC"/>
</dbReference>
<keyword evidence="9" id="KW-0408">Iron</keyword>
<dbReference type="EMBL" id="UOGJ01000148">
    <property type="protein sequence ID" value="VAX38016.1"/>
    <property type="molecule type" value="Genomic_DNA"/>
</dbReference>
<keyword evidence="6" id="KW-0274">FAD</keyword>
<gene>
    <name evidence="13" type="ORF">MNBD_UNCLBAC01-721</name>
</gene>
<dbReference type="GO" id="GO:0046872">
    <property type="term" value="F:metal ion binding"/>
    <property type="evidence" value="ECO:0007669"/>
    <property type="project" value="UniProtKB-KW"/>
</dbReference>
<evidence type="ECO:0000256" key="4">
    <source>
        <dbReference type="ARBA" id="ARBA00022714"/>
    </source>
</evidence>
<dbReference type="EC" id="1.3.1.14" evidence="13"/>
<dbReference type="Gene3D" id="2.40.30.10">
    <property type="entry name" value="Translation factors"/>
    <property type="match status" value="1"/>
</dbReference>
<dbReference type="InterPro" id="IPR017927">
    <property type="entry name" value="FAD-bd_FR_type"/>
</dbReference>
<evidence type="ECO:0000256" key="6">
    <source>
        <dbReference type="ARBA" id="ARBA00022827"/>
    </source>
</evidence>
<dbReference type="PANTHER" id="PTHR43513:SF3">
    <property type="entry name" value="DIHYDROOROTATE DEHYDROGENASE B (NAD(+)), ELECTRON TRANSFER SUBUNIT-RELATED"/>
    <property type="match status" value="1"/>
</dbReference>
<comment type="similarity">
    <text evidence="1">Belongs to the PyrK family.</text>
</comment>
<evidence type="ECO:0000313" key="13">
    <source>
        <dbReference type="EMBL" id="VAX38016.1"/>
    </source>
</evidence>
<comment type="cofactor">
    <cofactor evidence="11">
        <name>[2Fe-2S] cluster</name>
        <dbReference type="ChEBI" id="CHEBI:190135"/>
    </cofactor>
</comment>
<dbReference type="InterPro" id="IPR001433">
    <property type="entry name" value="OxRdtase_FAD/NAD-bd"/>
</dbReference>
<feature type="domain" description="FAD-binding FR-type" evidence="12">
    <location>
        <begin position="4"/>
        <end position="101"/>
    </location>
</feature>
<dbReference type="PANTHER" id="PTHR43513">
    <property type="entry name" value="DIHYDROOROTATE DEHYDROGENASE B (NAD(+)), ELECTRON TRANSFER SUBUNIT"/>
    <property type="match status" value="1"/>
</dbReference>
<sequence>MINQIHHSYKVVSNDKLSAKFYNLRIDAKSILKKIKPGQFVHLKVNDGLVPFFRRPFSIYRAQQYLEIFYEVVGPGTKILSSKDKRDVIDILGPLGNAFTLPSKKITQVVMVAGGIGVAPFLALSDILKKQNIELILLYGGRTKEHVYPMKEFKQNGVKVFIATDDGSVGVKGRVSKLFTKINAQAEKTLMYTCGPKPMMKAVQEFAWKHNIQGQAACEEVMACGIGVCLGCAIKTTEGYKTVCHEGPVFDLQKVIF</sequence>
<dbReference type="InterPro" id="IPR050353">
    <property type="entry name" value="PyrK_electron_transfer"/>
</dbReference>
<keyword evidence="8" id="KW-0249">Electron transport</keyword>
<keyword evidence="5" id="KW-0479">Metal-binding</keyword>
<dbReference type="InterPro" id="IPR012165">
    <property type="entry name" value="Cyt_c3_hydrogenase_gsu"/>
</dbReference>
<dbReference type="InterPro" id="IPR017938">
    <property type="entry name" value="Riboflavin_synthase-like_b-brl"/>
</dbReference>
<dbReference type="PROSITE" id="PS51384">
    <property type="entry name" value="FAD_FR"/>
    <property type="match status" value="1"/>
</dbReference>
<dbReference type="HAMAP" id="MF_01211">
    <property type="entry name" value="DHODB_Fe_S_bind"/>
    <property type="match status" value="1"/>
</dbReference>
<evidence type="ECO:0000256" key="3">
    <source>
        <dbReference type="ARBA" id="ARBA00022630"/>
    </source>
</evidence>
<dbReference type="InterPro" id="IPR037117">
    <property type="entry name" value="Dihydroorotate_DH_ele_sf"/>
</dbReference>
<organism evidence="13">
    <name type="scientific">hydrothermal vent metagenome</name>
    <dbReference type="NCBI Taxonomy" id="652676"/>
    <lineage>
        <taxon>unclassified sequences</taxon>
        <taxon>metagenomes</taxon>
        <taxon>ecological metagenomes</taxon>
    </lineage>
</organism>
<evidence type="ECO:0000259" key="12">
    <source>
        <dbReference type="PROSITE" id="PS51384"/>
    </source>
</evidence>
<dbReference type="Gene3D" id="3.40.50.80">
    <property type="entry name" value="Nucleotide-binding domain of ferredoxin-NADP reductase (FNR) module"/>
    <property type="match status" value="1"/>
</dbReference>
<evidence type="ECO:0000256" key="10">
    <source>
        <dbReference type="ARBA" id="ARBA00023014"/>
    </source>
</evidence>
<keyword evidence="13" id="KW-0560">Oxidoreductase</keyword>
<reference evidence="13" key="1">
    <citation type="submission" date="2018-06" db="EMBL/GenBank/DDBJ databases">
        <authorList>
            <person name="Zhirakovskaya E."/>
        </authorList>
    </citation>
    <scope>NUCLEOTIDE SEQUENCE</scope>
</reference>
<dbReference type="Pfam" id="PF00175">
    <property type="entry name" value="NAD_binding_1"/>
    <property type="match status" value="1"/>
</dbReference>
<dbReference type="PRINTS" id="PR00409">
    <property type="entry name" value="PHDIOXRDTASE"/>
</dbReference>
<keyword evidence="7" id="KW-0665">Pyrimidine biosynthesis</keyword>
<evidence type="ECO:0000256" key="8">
    <source>
        <dbReference type="ARBA" id="ARBA00022982"/>
    </source>
</evidence>
<keyword evidence="4" id="KW-0001">2Fe-2S</keyword>
<accession>A0A3B1D562</accession>
<dbReference type="GO" id="GO:0050660">
    <property type="term" value="F:flavin adenine dinucleotide binding"/>
    <property type="evidence" value="ECO:0007669"/>
    <property type="project" value="InterPro"/>
</dbReference>
<protein>
    <submittedName>
        <fullName evidence="13">Dihydroorotate dehydrogenase (NAD(+)), electron transfer subunit</fullName>
        <ecNumber evidence="13">1.3.1.14</ecNumber>
    </submittedName>
</protein>
<evidence type="ECO:0000256" key="11">
    <source>
        <dbReference type="ARBA" id="ARBA00034078"/>
    </source>
</evidence>
<name>A0A3B1D562_9ZZZZ</name>
<dbReference type="AlphaFoldDB" id="A0A3B1D562"/>
<keyword evidence="10" id="KW-0411">Iron-sulfur</keyword>
<evidence type="ECO:0000256" key="7">
    <source>
        <dbReference type="ARBA" id="ARBA00022975"/>
    </source>
</evidence>
<evidence type="ECO:0000256" key="1">
    <source>
        <dbReference type="ARBA" id="ARBA00006422"/>
    </source>
</evidence>
<dbReference type="SUPFAM" id="SSF52343">
    <property type="entry name" value="Ferredoxin reductase-like, C-terminal NADP-linked domain"/>
    <property type="match status" value="1"/>
</dbReference>
<dbReference type="GO" id="GO:0006221">
    <property type="term" value="P:pyrimidine nucleotide biosynthetic process"/>
    <property type="evidence" value="ECO:0007669"/>
    <property type="project" value="UniProtKB-KW"/>
</dbReference>
<evidence type="ECO:0000256" key="9">
    <source>
        <dbReference type="ARBA" id="ARBA00023004"/>
    </source>
</evidence>
<keyword evidence="2" id="KW-0813">Transport</keyword>
<dbReference type="Pfam" id="PF10418">
    <property type="entry name" value="DHODB_Fe-S_bind"/>
    <property type="match status" value="1"/>
</dbReference>
<dbReference type="GO" id="GO:0051537">
    <property type="term" value="F:2 iron, 2 sulfur cluster binding"/>
    <property type="evidence" value="ECO:0007669"/>
    <property type="project" value="UniProtKB-KW"/>
</dbReference>
<dbReference type="SUPFAM" id="SSF63380">
    <property type="entry name" value="Riboflavin synthase domain-like"/>
    <property type="match status" value="1"/>
</dbReference>
<dbReference type="InterPro" id="IPR039261">
    <property type="entry name" value="FNR_nucleotide-bd"/>
</dbReference>
<keyword evidence="3" id="KW-0285">Flavoprotein</keyword>
<proteinExistence type="inferred from homology"/>
<dbReference type="Gene3D" id="2.10.240.10">
    <property type="entry name" value="Dihydroorotate dehydrogenase, electron transfer subunit"/>
    <property type="match status" value="1"/>
</dbReference>
<evidence type="ECO:0000256" key="2">
    <source>
        <dbReference type="ARBA" id="ARBA00022448"/>
    </source>
</evidence>